<dbReference type="AlphaFoldDB" id="A0A914WGV5"/>
<protein>
    <submittedName>
        <fullName evidence="3">Uncharacterized protein</fullName>
    </submittedName>
</protein>
<dbReference type="Proteomes" id="UP000887566">
    <property type="component" value="Unplaced"/>
</dbReference>
<evidence type="ECO:0000313" key="2">
    <source>
        <dbReference type="Proteomes" id="UP000887566"/>
    </source>
</evidence>
<feature type="compositionally biased region" description="Polar residues" evidence="1">
    <location>
        <begin position="1"/>
        <end position="14"/>
    </location>
</feature>
<evidence type="ECO:0000313" key="3">
    <source>
        <dbReference type="WBParaSite" id="PSAMB.scaffold4064size15814.g23325.t1"/>
    </source>
</evidence>
<evidence type="ECO:0000256" key="1">
    <source>
        <dbReference type="SAM" id="MobiDB-lite"/>
    </source>
</evidence>
<feature type="region of interest" description="Disordered" evidence="1">
    <location>
        <begin position="1"/>
        <end position="95"/>
    </location>
</feature>
<name>A0A914WGV5_9BILA</name>
<dbReference type="WBParaSite" id="PSAMB.scaffold4064size15814.g23325.t1">
    <property type="protein sequence ID" value="PSAMB.scaffold4064size15814.g23325.t1"/>
    <property type="gene ID" value="PSAMB.scaffold4064size15814.g23325"/>
</dbReference>
<sequence>MAQTGPTQHQNITECISDRQVDDRHHLQSSVNRVKSSDSERGGALQQHTMSEPRTFHSILQKRDEQASNRPPNRPRKSYDNNMLWHSGILSGSLT</sequence>
<feature type="compositionally biased region" description="Basic and acidic residues" evidence="1">
    <location>
        <begin position="16"/>
        <end position="26"/>
    </location>
</feature>
<accession>A0A914WGV5</accession>
<organism evidence="2 3">
    <name type="scientific">Plectus sambesii</name>
    <dbReference type="NCBI Taxonomy" id="2011161"/>
    <lineage>
        <taxon>Eukaryota</taxon>
        <taxon>Metazoa</taxon>
        <taxon>Ecdysozoa</taxon>
        <taxon>Nematoda</taxon>
        <taxon>Chromadorea</taxon>
        <taxon>Plectida</taxon>
        <taxon>Plectina</taxon>
        <taxon>Plectoidea</taxon>
        <taxon>Plectidae</taxon>
        <taxon>Plectus</taxon>
    </lineage>
</organism>
<keyword evidence="2" id="KW-1185">Reference proteome</keyword>
<reference evidence="3" key="1">
    <citation type="submission" date="2022-11" db="UniProtKB">
        <authorList>
            <consortium name="WormBaseParasite"/>
        </authorList>
    </citation>
    <scope>IDENTIFICATION</scope>
</reference>
<proteinExistence type="predicted"/>